<sequence>MTSPENYMRALYQKLEALAQGGQSMTLHMLDGFVFGLLARPQGMPAVSTWFTYVYSHPGSPRGYFPFNGIDEMEELLQLVLCHYNAVADSIDGPNYLYNPMNRILDEGVIDWREWASGFGCAVALNPKSWEPCCNGGSEDVSRAFAYLVHLVDLAADTIDIFDESMTHLHKDAWRFIPVCARTLVDNTGSRFAANDERPFESTRRIKRQKSESIREAVAKRLVVS</sequence>
<dbReference type="Proteomes" id="UP001163223">
    <property type="component" value="Chromosome"/>
</dbReference>
<organism evidence="1 2">
    <name type="scientific">Antarcticirhabdus aurantiaca</name>
    <dbReference type="NCBI Taxonomy" id="2606717"/>
    <lineage>
        <taxon>Bacteria</taxon>
        <taxon>Pseudomonadati</taxon>
        <taxon>Pseudomonadota</taxon>
        <taxon>Alphaproteobacteria</taxon>
        <taxon>Hyphomicrobiales</taxon>
        <taxon>Aurantimonadaceae</taxon>
        <taxon>Antarcticirhabdus</taxon>
    </lineage>
</organism>
<gene>
    <name evidence="1" type="ORF">OXU80_17830</name>
</gene>
<dbReference type="EMBL" id="CP113520">
    <property type="protein sequence ID" value="WAJ26714.1"/>
    <property type="molecule type" value="Genomic_DNA"/>
</dbReference>
<evidence type="ECO:0000313" key="1">
    <source>
        <dbReference type="EMBL" id="WAJ26714.1"/>
    </source>
</evidence>
<keyword evidence="2" id="KW-1185">Reference proteome</keyword>
<protein>
    <submittedName>
        <fullName evidence="1">UPF0149 family protein</fullName>
    </submittedName>
</protein>
<name>A0ACD4NIS4_9HYPH</name>
<accession>A0ACD4NIS4</accession>
<proteinExistence type="predicted"/>
<evidence type="ECO:0000313" key="2">
    <source>
        <dbReference type="Proteomes" id="UP001163223"/>
    </source>
</evidence>
<reference evidence="1" key="1">
    <citation type="submission" date="2022-11" db="EMBL/GenBank/DDBJ databases">
        <title>beta-Carotene-producing bacterium, Jeongeuplla avenae sp. nov., alleviates the salt stress of Arabidopsis seedlings.</title>
        <authorList>
            <person name="Jiang L."/>
            <person name="Lee J."/>
        </authorList>
    </citation>
    <scope>NUCLEOTIDE SEQUENCE</scope>
    <source>
        <strain evidence="1">DY_R2A_6</strain>
    </source>
</reference>